<dbReference type="Proteomes" id="UP000283383">
    <property type="component" value="Unassembled WGS sequence"/>
</dbReference>
<proteinExistence type="predicted"/>
<protein>
    <submittedName>
        <fullName evidence="1">Uncharacterized protein</fullName>
    </submittedName>
</protein>
<gene>
    <name evidence="1" type="ORF">GcM3_200056</name>
</gene>
<keyword evidence="2" id="KW-1185">Reference proteome</keyword>
<organism evidence="1 2">
    <name type="scientific">Golovinomyces cichoracearum</name>
    <dbReference type="NCBI Taxonomy" id="62708"/>
    <lineage>
        <taxon>Eukaryota</taxon>
        <taxon>Fungi</taxon>
        <taxon>Dikarya</taxon>
        <taxon>Ascomycota</taxon>
        <taxon>Pezizomycotina</taxon>
        <taxon>Leotiomycetes</taxon>
        <taxon>Erysiphales</taxon>
        <taxon>Erysiphaceae</taxon>
        <taxon>Golovinomyces</taxon>
    </lineage>
</organism>
<evidence type="ECO:0000313" key="2">
    <source>
        <dbReference type="Proteomes" id="UP000283383"/>
    </source>
</evidence>
<reference evidence="1 2" key="1">
    <citation type="journal article" date="2018" name="BMC Genomics">
        <title>Comparative genome analyses reveal sequence features reflecting distinct modes of host-adaptation between dicot and monocot powdery mildew.</title>
        <authorList>
            <person name="Wu Y."/>
            <person name="Ma X."/>
            <person name="Pan Z."/>
            <person name="Kale S.D."/>
            <person name="Song Y."/>
            <person name="King H."/>
            <person name="Zhang Q."/>
            <person name="Presley C."/>
            <person name="Deng X."/>
            <person name="Wei C.I."/>
            <person name="Xiao S."/>
        </authorList>
    </citation>
    <scope>NUCLEOTIDE SEQUENCE [LARGE SCALE GENOMIC DNA]</scope>
    <source>
        <strain evidence="1">UMSG3</strain>
    </source>
</reference>
<comment type="caution">
    <text evidence="1">The sequence shown here is derived from an EMBL/GenBank/DDBJ whole genome shotgun (WGS) entry which is preliminary data.</text>
</comment>
<dbReference type="EMBL" id="MCBQ01020050">
    <property type="protein sequence ID" value="RKF55618.1"/>
    <property type="molecule type" value="Genomic_DNA"/>
</dbReference>
<name>A0A420HDW1_9PEZI</name>
<sequence>MKNFERTGGQTAHPVRCAVIIKTYKSCENDETVIHTILSSRDEMILTYKSDLMSRNNILEKKSQTPVANGGPFRKTNAWVPTLLQSNAFNPFGSCAKSQKTYHSQS</sequence>
<dbReference type="AlphaFoldDB" id="A0A420HDW1"/>
<accession>A0A420HDW1</accession>
<evidence type="ECO:0000313" key="1">
    <source>
        <dbReference type="EMBL" id="RKF55618.1"/>
    </source>
</evidence>